<dbReference type="WBParaSite" id="BTMF_0001443301-mRNA-1">
    <property type="protein sequence ID" value="BTMF_0001443301-mRNA-1"/>
    <property type="gene ID" value="BTMF_0001443301"/>
</dbReference>
<evidence type="ECO:0000313" key="2">
    <source>
        <dbReference type="Proteomes" id="UP000280834"/>
    </source>
</evidence>
<reference evidence="3" key="1">
    <citation type="submission" date="2017-02" db="UniProtKB">
        <authorList>
            <consortium name="WormBaseParasite"/>
        </authorList>
    </citation>
    <scope>IDENTIFICATION</scope>
</reference>
<organism evidence="3">
    <name type="scientific">Brugia timori</name>
    <dbReference type="NCBI Taxonomy" id="42155"/>
    <lineage>
        <taxon>Eukaryota</taxon>
        <taxon>Metazoa</taxon>
        <taxon>Ecdysozoa</taxon>
        <taxon>Nematoda</taxon>
        <taxon>Chromadorea</taxon>
        <taxon>Rhabditida</taxon>
        <taxon>Spirurina</taxon>
        <taxon>Spiruromorpha</taxon>
        <taxon>Filarioidea</taxon>
        <taxon>Onchocercidae</taxon>
        <taxon>Brugia</taxon>
    </lineage>
</organism>
<reference evidence="1 2" key="2">
    <citation type="submission" date="2018-11" db="EMBL/GenBank/DDBJ databases">
        <authorList>
            <consortium name="Pathogen Informatics"/>
        </authorList>
    </citation>
    <scope>NUCLEOTIDE SEQUENCE [LARGE SCALE GENOMIC DNA]</scope>
</reference>
<sequence length="93" mass="10326">MRRDMSENGKGVWVVKSRTLSTTTSQTTPTIPVITILPLENKQESYQTLKSNNDIICVEDKSAQSGDPCSVSSVCLQQEQGQLSSNYLQCDQR</sequence>
<name>A0A0R3R343_9BILA</name>
<proteinExistence type="predicted"/>
<evidence type="ECO:0000313" key="1">
    <source>
        <dbReference type="EMBL" id="VDO42594.1"/>
    </source>
</evidence>
<dbReference type="Proteomes" id="UP000280834">
    <property type="component" value="Unassembled WGS sequence"/>
</dbReference>
<keyword evidence="2" id="KW-1185">Reference proteome</keyword>
<dbReference type="EMBL" id="UZAG01019159">
    <property type="protein sequence ID" value="VDO42594.1"/>
    <property type="molecule type" value="Genomic_DNA"/>
</dbReference>
<dbReference type="AlphaFoldDB" id="A0A0R3R343"/>
<gene>
    <name evidence="1" type="ORF">BTMF_LOCUS12429</name>
</gene>
<evidence type="ECO:0000313" key="3">
    <source>
        <dbReference type="WBParaSite" id="BTMF_0001443301-mRNA-1"/>
    </source>
</evidence>
<accession>A0A0R3R343</accession>
<protein>
    <submittedName>
        <fullName evidence="1 3">Uncharacterized protein</fullName>
    </submittedName>
</protein>
<dbReference type="STRING" id="42155.A0A0R3R343"/>